<name>A0A8J9UXB4_9NEOP</name>
<dbReference type="EMBL" id="OV170226">
    <property type="protein sequence ID" value="CAH0727507.1"/>
    <property type="molecule type" value="Genomic_DNA"/>
</dbReference>
<feature type="non-terminal residue" evidence="2">
    <location>
        <position position="161"/>
    </location>
</feature>
<dbReference type="InterPro" id="IPR049352">
    <property type="entry name" value="Rost"/>
</dbReference>
<keyword evidence="1" id="KW-1133">Transmembrane helix</keyword>
<evidence type="ECO:0000313" key="3">
    <source>
        <dbReference type="Proteomes" id="UP000838878"/>
    </source>
</evidence>
<feature type="transmembrane region" description="Helical" evidence="1">
    <location>
        <begin position="60"/>
        <end position="80"/>
    </location>
</feature>
<evidence type="ECO:0000313" key="2">
    <source>
        <dbReference type="EMBL" id="CAH0727507.1"/>
    </source>
</evidence>
<feature type="transmembrane region" description="Helical" evidence="1">
    <location>
        <begin position="100"/>
        <end position="127"/>
    </location>
</feature>
<dbReference type="OrthoDB" id="419711at2759"/>
<dbReference type="AlphaFoldDB" id="A0A8J9UXB4"/>
<gene>
    <name evidence="2" type="ORF">BINO364_LOCUS12839</name>
</gene>
<reference evidence="2" key="1">
    <citation type="submission" date="2021-12" db="EMBL/GenBank/DDBJ databases">
        <authorList>
            <person name="Martin H S."/>
        </authorList>
    </citation>
    <scope>NUCLEOTIDE SEQUENCE</scope>
</reference>
<sequence>MTLTTGFATAISAKRYYYGPIKDFLEEINAALDIAIHGVNSIIMLTHLLSSSHPTRFLHLVHPFGFALTYVLFNIIYYLAGGTDPFGDPWVYPVVNWDKPGPATAVVIITVLLLIFLHFVTISLTAIRDSIANCLIRPNVTVNVNEGSPLRSNVPQQTNIA</sequence>
<dbReference type="Pfam" id="PF21534">
    <property type="entry name" value="Rost"/>
    <property type="match status" value="1"/>
</dbReference>
<dbReference type="Proteomes" id="UP000838878">
    <property type="component" value="Chromosome 6"/>
</dbReference>
<dbReference type="GO" id="GO:0016020">
    <property type="term" value="C:membrane"/>
    <property type="evidence" value="ECO:0007669"/>
    <property type="project" value="TreeGrafter"/>
</dbReference>
<organism evidence="2 3">
    <name type="scientific">Brenthis ino</name>
    <name type="common">lesser marbled fritillary</name>
    <dbReference type="NCBI Taxonomy" id="405034"/>
    <lineage>
        <taxon>Eukaryota</taxon>
        <taxon>Metazoa</taxon>
        <taxon>Ecdysozoa</taxon>
        <taxon>Arthropoda</taxon>
        <taxon>Hexapoda</taxon>
        <taxon>Insecta</taxon>
        <taxon>Pterygota</taxon>
        <taxon>Neoptera</taxon>
        <taxon>Endopterygota</taxon>
        <taxon>Lepidoptera</taxon>
        <taxon>Glossata</taxon>
        <taxon>Ditrysia</taxon>
        <taxon>Papilionoidea</taxon>
        <taxon>Nymphalidae</taxon>
        <taxon>Heliconiinae</taxon>
        <taxon>Argynnini</taxon>
        <taxon>Brenthis</taxon>
    </lineage>
</organism>
<keyword evidence="3" id="KW-1185">Reference proteome</keyword>
<dbReference type="PANTHER" id="PTHR12242:SF1">
    <property type="entry name" value="MYND-TYPE DOMAIN-CONTAINING PROTEIN"/>
    <property type="match status" value="1"/>
</dbReference>
<evidence type="ECO:0000256" key="1">
    <source>
        <dbReference type="SAM" id="Phobius"/>
    </source>
</evidence>
<dbReference type="PANTHER" id="PTHR12242">
    <property type="entry name" value="OS02G0130600 PROTEIN-RELATED"/>
    <property type="match status" value="1"/>
</dbReference>
<proteinExistence type="predicted"/>
<protein>
    <submittedName>
        <fullName evidence="2">Uncharacterized protein</fullName>
    </submittedName>
</protein>
<keyword evidence="1" id="KW-0472">Membrane</keyword>
<accession>A0A8J9UXB4</accession>
<keyword evidence="1" id="KW-0812">Transmembrane</keyword>